<evidence type="ECO:0000256" key="1">
    <source>
        <dbReference type="SAM" id="MobiDB-lite"/>
    </source>
</evidence>
<dbReference type="EMBL" id="JAKROA010000002">
    <property type="protein sequence ID" value="KAL5109746.1"/>
    <property type="molecule type" value="Genomic_DNA"/>
</dbReference>
<dbReference type="Proteomes" id="UP001651158">
    <property type="component" value="Unassembled WGS sequence"/>
</dbReference>
<proteinExistence type="predicted"/>
<sequence length="599" mass="67607">MGDCHLRHRPNQWGRPSRRELIRFHSLALHPTFHKSWNMVERRFTTGDDWQQGVYRSSGGTRLREVPQYNGSRNYFEDSNSYYGYTTGDRWYSGGSGNVTYYDSADWYRPRKPTYSTGYNTGVTGSIYTGDMQYGGGSSNYPPSIRWHNQVQVVERPTSRPQETPNTKRASPFACQPLDEGQNPSKESTVTDLGNANKCFNQMTFKIFNSSVIPGYLLHGIVYFDVEEDTRINKITLNGQSYVKKEISGHNGSDTEAQVNSFKKEIVNSAGNDSKRQPSQYEAMTEVWDGDDLIESLQLPEDCFNQDYLEWPFAGPIILPKGTHAIPFAVRIPAEVNPTVTYKRKGEHRQKAVVNHYTYVSVQVDAQSASGGALLTVLSDKLPVEVISCGGLPPVVNGVYAPGCVQLVKLKYKDSNAIIILDKKHLLPNDTIRITIYTDNKDALHGAYAELITSTNLPELGLSDSSDVVMEKRGPSIELLDRCSKQRMKHKFNKVFVSKVSDTFPPGDTNNTPTGRLRSIMDDKRLMPEANRQAACTLELKVPEDAKPSIEAGESRIRYHVRVHLDARRQRKPESQAQLVTVADQLRHNYTVKYIKFLN</sequence>
<evidence type="ECO:0000313" key="2">
    <source>
        <dbReference type="EMBL" id="KAL5109746.1"/>
    </source>
</evidence>
<feature type="compositionally biased region" description="Polar residues" evidence="1">
    <location>
        <begin position="159"/>
        <end position="169"/>
    </location>
</feature>
<evidence type="ECO:0008006" key="4">
    <source>
        <dbReference type="Google" id="ProtNLM"/>
    </source>
</evidence>
<reference evidence="2 3" key="1">
    <citation type="journal article" date="2022" name="Front. Cell. Infect. Microbiol.">
        <title>The Genomes of Two Strains of Taenia crassiceps the Animal Model for the Study of Human Cysticercosis.</title>
        <authorList>
            <person name="Bobes R.J."/>
            <person name="Estrada K."/>
            <person name="Rios-Valencia D.G."/>
            <person name="Calderon-Gallegos A."/>
            <person name="de la Torre P."/>
            <person name="Carrero J.C."/>
            <person name="Sanchez-Flores A."/>
            <person name="Laclette J.P."/>
        </authorList>
    </citation>
    <scope>NUCLEOTIDE SEQUENCE [LARGE SCALE GENOMIC DNA]</scope>
    <source>
        <strain evidence="2">WFUcys</strain>
    </source>
</reference>
<comment type="caution">
    <text evidence="2">The sequence shown here is derived from an EMBL/GenBank/DDBJ whole genome shotgun (WGS) entry which is preliminary data.</text>
</comment>
<protein>
    <recommendedName>
        <fullName evidence="4">Arrestin C-terminal-like domain-containing protein</fullName>
    </recommendedName>
</protein>
<feature type="region of interest" description="Disordered" evidence="1">
    <location>
        <begin position="154"/>
        <end position="189"/>
    </location>
</feature>
<name>A0ABR4QJB9_9CEST</name>
<gene>
    <name evidence="2" type="ORF">TcWFU_000867</name>
</gene>
<evidence type="ECO:0000313" key="3">
    <source>
        <dbReference type="Proteomes" id="UP001651158"/>
    </source>
</evidence>
<organism evidence="2 3">
    <name type="scientific">Taenia crassiceps</name>
    <dbReference type="NCBI Taxonomy" id="6207"/>
    <lineage>
        <taxon>Eukaryota</taxon>
        <taxon>Metazoa</taxon>
        <taxon>Spiralia</taxon>
        <taxon>Lophotrochozoa</taxon>
        <taxon>Platyhelminthes</taxon>
        <taxon>Cestoda</taxon>
        <taxon>Eucestoda</taxon>
        <taxon>Cyclophyllidea</taxon>
        <taxon>Taeniidae</taxon>
        <taxon>Taenia</taxon>
    </lineage>
</organism>
<dbReference type="Gene3D" id="2.60.40.640">
    <property type="match status" value="1"/>
</dbReference>
<keyword evidence="3" id="KW-1185">Reference proteome</keyword>
<accession>A0ABR4QJB9</accession>
<dbReference type="InterPro" id="IPR014752">
    <property type="entry name" value="Arrestin-like_C"/>
</dbReference>